<evidence type="ECO:0000259" key="10">
    <source>
        <dbReference type="PROSITE" id="PS51278"/>
    </source>
</evidence>
<dbReference type="EC" id="6.3.5.4" evidence="3"/>
<keyword evidence="6" id="KW-0315">Glutamine amidotransferase</keyword>
<dbReference type="PATRIC" id="fig|1189621.3.peg.1405"/>
<gene>
    <name evidence="11" type="ORF">A3SI_06734</name>
</gene>
<comment type="catalytic activity">
    <reaction evidence="7">
        <text>L-aspartate + L-glutamine + ATP + H2O = L-asparagine + L-glutamate + AMP + diphosphate + H(+)</text>
        <dbReference type="Rhea" id="RHEA:12228"/>
        <dbReference type="ChEBI" id="CHEBI:15377"/>
        <dbReference type="ChEBI" id="CHEBI:15378"/>
        <dbReference type="ChEBI" id="CHEBI:29985"/>
        <dbReference type="ChEBI" id="CHEBI:29991"/>
        <dbReference type="ChEBI" id="CHEBI:30616"/>
        <dbReference type="ChEBI" id="CHEBI:33019"/>
        <dbReference type="ChEBI" id="CHEBI:58048"/>
        <dbReference type="ChEBI" id="CHEBI:58359"/>
        <dbReference type="ChEBI" id="CHEBI:456215"/>
        <dbReference type="EC" id="6.3.5.4"/>
    </reaction>
</comment>
<comment type="pathway">
    <text evidence="1">Amino-acid biosynthesis; L-asparagine biosynthesis; L-asparagine from L-aspartate (L-Gln route): step 1/1.</text>
</comment>
<dbReference type="InterPro" id="IPR017932">
    <property type="entry name" value="GATase_2_dom"/>
</dbReference>
<dbReference type="NCBIfam" id="TIGR01536">
    <property type="entry name" value="asn_synth_AEB"/>
    <property type="match status" value="1"/>
</dbReference>
<evidence type="ECO:0000256" key="2">
    <source>
        <dbReference type="ARBA" id="ARBA00005752"/>
    </source>
</evidence>
<feature type="binding site" evidence="8">
    <location>
        <position position="80"/>
    </location>
    <ligand>
        <name>L-glutamine</name>
        <dbReference type="ChEBI" id="CHEBI:58359"/>
    </ligand>
</feature>
<feature type="binding site" evidence="8">
    <location>
        <position position="273"/>
    </location>
    <ligand>
        <name>ATP</name>
        <dbReference type="ChEBI" id="CHEBI:30616"/>
    </ligand>
</feature>
<dbReference type="InterPro" id="IPR006426">
    <property type="entry name" value="Asn_synth_AEB"/>
</dbReference>
<evidence type="ECO:0000313" key="12">
    <source>
        <dbReference type="Proteomes" id="UP000005551"/>
    </source>
</evidence>
<protein>
    <recommendedName>
        <fullName evidence="3">asparagine synthase (glutamine-hydrolyzing)</fullName>
        <ecNumber evidence="3">6.3.5.4</ecNumber>
    </recommendedName>
</protein>
<dbReference type="SUPFAM" id="SSF52402">
    <property type="entry name" value="Adenine nucleotide alpha hydrolases-like"/>
    <property type="match status" value="1"/>
</dbReference>
<name>I5C610_9BACT</name>
<dbReference type="Gene3D" id="3.40.50.620">
    <property type="entry name" value="HUPs"/>
    <property type="match status" value="2"/>
</dbReference>
<evidence type="ECO:0000256" key="7">
    <source>
        <dbReference type="ARBA" id="ARBA00048741"/>
    </source>
</evidence>
<comment type="caution">
    <text evidence="11">The sequence shown here is derived from an EMBL/GenBank/DDBJ whole genome shotgun (WGS) entry which is preliminary data.</text>
</comment>
<dbReference type="STRING" id="1189621.A3SI_06734"/>
<dbReference type="GO" id="GO:0005829">
    <property type="term" value="C:cytosol"/>
    <property type="evidence" value="ECO:0007669"/>
    <property type="project" value="TreeGrafter"/>
</dbReference>
<accession>I5C610</accession>
<dbReference type="GO" id="GO:0004066">
    <property type="term" value="F:asparagine synthase (glutamine-hydrolyzing) activity"/>
    <property type="evidence" value="ECO:0007669"/>
    <property type="project" value="UniProtKB-EC"/>
</dbReference>
<keyword evidence="4 8" id="KW-0547">Nucleotide-binding</keyword>
<dbReference type="AlphaFoldDB" id="I5C610"/>
<evidence type="ECO:0000313" key="11">
    <source>
        <dbReference type="EMBL" id="EIM77262.1"/>
    </source>
</evidence>
<evidence type="ECO:0000256" key="9">
    <source>
        <dbReference type="PIRSR" id="PIRSR001589-3"/>
    </source>
</evidence>
<reference evidence="11 12" key="1">
    <citation type="submission" date="2012-05" db="EMBL/GenBank/DDBJ databases">
        <title>Genome sequence of Nitritalea halalkaliphila LW7.</title>
        <authorList>
            <person name="Jangir P.K."/>
            <person name="Singh A."/>
            <person name="Shivaji S."/>
            <person name="Sharma R."/>
        </authorList>
    </citation>
    <scope>NUCLEOTIDE SEQUENCE [LARGE SCALE GENOMIC DNA]</scope>
    <source>
        <strain evidence="11 12">LW7</strain>
    </source>
</reference>
<dbReference type="GO" id="GO:0005524">
    <property type="term" value="F:ATP binding"/>
    <property type="evidence" value="ECO:0007669"/>
    <property type="project" value="UniProtKB-KW"/>
</dbReference>
<dbReference type="Pfam" id="PF00733">
    <property type="entry name" value="Asn_synthase"/>
    <property type="match status" value="1"/>
</dbReference>
<dbReference type="InterPro" id="IPR014729">
    <property type="entry name" value="Rossmann-like_a/b/a_fold"/>
</dbReference>
<dbReference type="Gene3D" id="3.60.20.10">
    <property type="entry name" value="Glutamine Phosphoribosylpyrophosphate, subunit 1, domain 1"/>
    <property type="match status" value="1"/>
</dbReference>
<comment type="similarity">
    <text evidence="2">Belongs to the asparagine synthetase family.</text>
</comment>
<evidence type="ECO:0000256" key="5">
    <source>
        <dbReference type="ARBA" id="ARBA00022840"/>
    </source>
</evidence>
<evidence type="ECO:0000256" key="8">
    <source>
        <dbReference type="PIRSR" id="PIRSR001589-2"/>
    </source>
</evidence>
<dbReference type="GO" id="GO:0006529">
    <property type="term" value="P:asparagine biosynthetic process"/>
    <property type="evidence" value="ECO:0007669"/>
    <property type="project" value="InterPro"/>
</dbReference>
<dbReference type="CDD" id="cd00712">
    <property type="entry name" value="AsnB"/>
    <property type="match status" value="1"/>
</dbReference>
<keyword evidence="5 8" id="KW-0067">ATP-binding</keyword>
<evidence type="ECO:0000256" key="3">
    <source>
        <dbReference type="ARBA" id="ARBA00012737"/>
    </source>
</evidence>
<dbReference type="Pfam" id="PF13537">
    <property type="entry name" value="GATase_7"/>
    <property type="match status" value="1"/>
</dbReference>
<dbReference type="InterPro" id="IPR051786">
    <property type="entry name" value="ASN_synthetase/amidase"/>
</dbReference>
<feature type="site" description="Important for beta-aspartyl-AMP intermediate formation" evidence="9">
    <location>
        <position position="347"/>
    </location>
</feature>
<evidence type="ECO:0000256" key="6">
    <source>
        <dbReference type="ARBA" id="ARBA00022962"/>
    </source>
</evidence>
<dbReference type="PIRSF" id="PIRSF001589">
    <property type="entry name" value="Asn_synthetase_glu-h"/>
    <property type="match status" value="1"/>
</dbReference>
<evidence type="ECO:0000256" key="1">
    <source>
        <dbReference type="ARBA" id="ARBA00005187"/>
    </source>
</evidence>
<dbReference type="InterPro" id="IPR033738">
    <property type="entry name" value="AsnB_N"/>
</dbReference>
<dbReference type="PROSITE" id="PS51278">
    <property type="entry name" value="GATASE_TYPE_2"/>
    <property type="match status" value="1"/>
</dbReference>
<sequence length="610" mass="70515">MVASLTHRGPDSQDQIIFEEEHVVLGLGHTRLSIIDLSSFANQPMQLGPLYLVYNGEVYNYPEIKQELSLLGHQFTTNSDTEVILHAYQQWGQEAVKKFRGMFAFAIYDKNKKELFLCRDRAGIKPLFVYHKDNVLLFASELKAFHQHPHFQPEINPDAVYSFFNFGYVQSPHCIFQHCYKVEAGQSITYSLDSLTAQKNTYWTLDAFFTKEKLDVPYKQAKETLRELLFTACQYRMVADVPVGVFLSSGYDSTLVTAMLQKEADRPLQTFTIGFNAGNNEAPFAKKIAQHLKTEHHEYICTEKEAEELIPQLPYYFDEPFADSSAIPTALVSQFAKQHVTVALSADGGDEGFAGYPRYVDIPSKLEKLQKTFFLNKKGLATFYDGINTLIPPHLEKSKHVLTAFSKTLRVPASHQNSKLCESLRVTPEYHTRRLLKGSFGFIGFTEKVHQLDPMDELMLADFNFYLQNDILTKIDRATMMFSLEGREPLLDHHLLEYAAQLPSNFKFRNGILKYILKDILHDYVPEPLMQRKKSGFEVPVMRWLNGDLAHLLDTYFEKAKLDAIPFIDSEYALYLLGRFRANKLYYKDIIWKLLMFIMWWERWLKHEAA</sequence>
<proteinExistence type="inferred from homology"/>
<dbReference type="Proteomes" id="UP000005551">
    <property type="component" value="Unassembled WGS sequence"/>
</dbReference>
<dbReference type="InterPro" id="IPR001962">
    <property type="entry name" value="Asn_synthase"/>
</dbReference>
<keyword evidence="12" id="KW-1185">Reference proteome</keyword>
<feature type="domain" description="Glutamine amidotransferase type-2" evidence="10">
    <location>
        <begin position="1"/>
        <end position="193"/>
    </location>
</feature>
<dbReference type="InterPro" id="IPR029055">
    <property type="entry name" value="Ntn_hydrolases_N"/>
</dbReference>
<dbReference type="EMBL" id="AJYA01000015">
    <property type="protein sequence ID" value="EIM77262.1"/>
    <property type="molecule type" value="Genomic_DNA"/>
</dbReference>
<dbReference type="CDD" id="cd01991">
    <property type="entry name" value="Asn_synthase_B_C"/>
    <property type="match status" value="1"/>
</dbReference>
<dbReference type="SUPFAM" id="SSF56235">
    <property type="entry name" value="N-terminal nucleophile aminohydrolases (Ntn hydrolases)"/>
    <property type="match status" value="1"/>
</dbReference>
<evidence type="ECO:0000256" key="4">
    <source>
        <dbReference type="ARBA" id="ARBA00022741"/>
    </source>
</evidence>
<organism evidence="11 12">
    <name type="scientific">Nitritalea halalkaliphila LW7</name>
    <dbReference type="NCBI Taxonomy" id="1189621"/>
    <lineage>
        <taxon>Bacteria</taxon>
        <taxon>Pseudomonadati</taxon>
        <taxon>Bacteroidota</taxon>
        <taxon>Cytophagia</taxon>
        <taxon>Cytophagales</taxon>
        <taxon>Cyclobacteriaceae</taxon>
        <taxon>Nitritalea</taxon>
    </lineage>
</organism>
<dbReference type="PANTHER" id="PTHR43284:SF1">
    <property type="entry name" value="ASPARAGINE SYNTHETASE"/>
    <property type="match status" value="1"/>
</dbReference>
<dbReference type="PANTHER" id="PTHR43284">
    <property type="entry name" value="ASPARAGINE SYNTHETASE (GLUTAMINE-HYDROLYZING)"/>
    <property type="match status" value="1"/>
</dbReference>